<dbReference type="Proteomes" id="UP000218113">
    <property type="component" value="Unassembled WGS sequence"/>
</dbReference>
<proteinExistence type="predicted"/>
<sequence>EKGTLVIEPDDDDLGAIVKQFSGGLQGATHLRIEWGVEQYPEGANWNGPKSKTRNTREPVSLMIFFGEKKVDSGSAFVPNLPYFISFFLGEKERSDQTYYGNYWQEGGRYFCIPCDGSTGKTFVTEVNLAETFQKNFGKKAPAITGLTIEVDVQKTRKRNGRHAKAFIQKIELFKR</sequence>
<reference evidence="2" key="1">
    <citation type="submission" date="2017-08" db="EMBL/GenBank/DDBJ databases">
        <title>A dynamic microbial community with high functional redundancy inhabits the cold, oxic subseafloor aquifer.</title>
        <authorList>
            <person name="Tully B.J."/>
            <person name="Wheat C.G."/>
            <person name="Glazer B.T."/>
            <person name="Huber J.A."/>
        </authorList>
    </citation>
    <scope>NUCLEOTIDE SEQUENCE [LARGE SCALE GENOMIC DNA]</scope>
</reference>
<organism evidence="1 2">
    <name type="scientific">SAR324 cluster bacterium</name>
    <dbReference type="NCBI Taxonomy" id="2024889"/>
    <lineage>
        <taxon>Bacteria</taxon>
        <taxon>Deltaproteobacteria</taxon>
        <taxon>SAR324 cluster</taxon>
    </lineage>
</organism>
<gene>
    <name evidence="1" type="ORF">COB67_04810</name>
</gene>
<dbReference type="AlphaFoldDB" id="A0A2A4T778"/>
<protein>
    <recommendedName>
        <fullName evidence="3">DUF3047 domain-containing protein</fullName>
    </recommendedName>
</protein>
<evidence type="ECO:0000313" key="2">
    <source>
        <dbReference type="Proteomes" id="UP000218113"/>
    </source>
</evidence>
<comment type="caution">
    <text evidence="1">The sequence shown here is derived from an EMBL/GenBank/DDBJ whole genome shotgun (WGS) entry which is preliminary data.</text>
</comment>
<feature type="non-terminal residue" evidence="1">
    <location>
        <position position="1"/>
    </location>
</feature>
<accession>A0A2A4T778</accession>
<evidence type="ECO:0008006" key="3">
    <source>
        <dbReference type="Google" id="ProtNLM"/>
    </source>
</evidence>
<evidence type="ECO:0000313" key="1">
    <source>
        <dbReference type="EMBL" id="PCI29139.1"/>
    </source>
</evidence>
<name>A0A2A4T778_9DELT</name>
<dbReference type="EMBL" id="NVSR01000019">
    <property type="protein sequence ID" value="PCI29139.1"/>
    <property type="molecule type" value="Genomic_DNA"/>
</dbReference>